<dbReference type="InterPro" id="IPR022477">
    <property type="entry name" value="Spore_YqfC"/>
</dbReference>
<protein>
    <submittedName>
        <fullName evidence="1">Sporulation protein YqfC</fullName>
    </submittedName>
</protein>
<organism evidence="1 2">
    <name type="scientific">Sporolactobacillus putidus</name>
    <dbReference type="NCBI Taxonomy" id="492735"/>
    <lineage>
        <taxon>Bacteria</taxon>
        <taxon>Bacillati</taxon>
        <taxon>Bacillota</taxon>
        <taxon>Bacilli</taxon>
        <taxon>Bacillales</taxon>
        <taxon>Sporolactobacillaceae</taxon>
        <taxon>Sporolactobacillus</taxon>
    </lineage>
</organism>
<accession>A0A917RWA5</accession>
<proteinExistence type="predicted"/>
<reference evidence="1" key="2">
    <citation type="submission" date="2020-09" db="EMBL/GenBank/DDBJ databases">
        <authorList>
            <person name="Sun Q."/>
            <person name="Ohkuma M."/>
        </authorList>
    </citation>
    <scope>NUCLEOTIDE SEQUENCE</scope>
    <source>
        <strain evidence="1">JCM 15325</strain>
    </source>
</reference>
<evidence type="ECO:0000313" key="2">
    <source>
        <dbReference type="Proteomes" id="UP000654670"/>
    </source>
</evidence>
<comment type="caution">
    <text evidence="1">The sequence shown here is derived from an EMBL/GenBank/DDBJ whole genome shotgun (WGS) entry which is preliminary data.</text>
</comment>
<reference evidence="1" key="1">
    <citation type="journal article" date="2014" name="Int. J. Syst. Evol. Microbiol.">
        <title>Complete genome sequence of Corynebacterium casei LMG S-19264T (=DSM 44701T), isolated from a smear-ripened cheese.</title>
        <authorList>
            <consortium name="US DOE Joint Genome Institute (JGI-PGF)"/>
            <person name="Walter F."/>
            <person name="Albersmeier A."/>
            <person name="Kalinowski J."/>
            <person name="Ruckert C."/>
        </authorList>
    </citation>
    <scope>NUCLEOTIDE SEQUENCE</scope>
    <source>
        <strain evidence="1">JCM 15325</strain>
    </source>
</reference>
<dbReference type="RefSeq" id="WP_188800592.1">
    <property type="nucleotide sequence ID" value="NZ_BMOK01000001.1"/>
</dbReference>
<dbReference type="EMBL" id="BMOK01000001">
    <property type="protein sequence ID" value="GGL40310.1"/>
    <property type="molecule type" value="Genomic_DNA"/>
</dbReference>
<keyword evidence="2" id="KW-1185">Reference proteome</keyword>
<name>A0A917RWA5_9BACL</name>
<evidence type="ECO:0000313" key="1">
    <source>
        <dbReference type="EMBL" id="GGL40310.1"/>
    </source>
</evidence>
<sequence length="93" mass="10726">MKKWTARFKKWFAAVSDIPADVVMDLPRITLIGQFHLSIENHKGVLAFSKNELKLAVQNGQLHITGEEFVLETILEKEIYLEGRVKDVRFVDD</sequence>
<dbReference type="AlphaFoldDB" id="A0A917RWA5"/>
<gene>
    <name evidence="1" type="ORF">GCM10007968_00340</name>
</gene>
<dbReference type="Proteomes" id="UP000654670">
    <property type="component" value="Unassembled WGS sequence"/>
</dbReference>
<dbReference type="InterPro" id="IPR022476">
    <property type="entry name" value="Spore_YabP/YqfC"/>
</dbReference>
<dbReference type="Pfam" id="PF07873">
    <property type="entry name" value="YabP"/>
    <property type="match status" value="1"/>
</dbReference>
<dbReference type="NCBIfam" id="TIGR02856">
    <property type="entry name" value="spore_yqfC"/>
    <property type="match status" value="1"/>
</dbReference>